<evidence type="ECO:0000313" key="2">
    <source>
        <dbReference type="EMBL" id="EGG03214.1"/>
    </source>
</evidence>
<feature type="compositionally biased region" description="Basic and acidic residues" evidence="1">
    <location>
        <begin position="92"/>
        <end position="101"/>
    </location>
</feature>
<dbReference type="Proteomes" id="UP000001072">
    <property type="component" value="Unassembled WGS sequence"/>
</dbReference>
<dbReference type="VEuPathDB" id="FungiDB:MELLADRAFT_109476"/>
<sequence length="124" mass="13325">MSSEVSETPSGPVCHRQPVINPGMGSPLVDSRRQLSVGLDQPTLSKTKRKGRSTYEASASNNDSDASIVSIHPQGKKKKKVTGSQSSTCCFKKKDAPKGPADEEVSTSLLSEHLRKHHTNHATC</sequence>
<accession>F4RWL5</accession>
<dbReference type="GeneID" id="18923775"/>
<dbReference type="RefSeq" id="XP_007413674.1">
    <property type="nucleotide sequence ID" value="XM_007413612.1"/>
</dbReference>
<evidence type="ECO:0000256" key="1">
    <source>
        <dbReference type="SAM" id="MobiDB-lite"/>
    </source>
</evidence>
<proteinExistence type="predicted"/>
<reference evidence="3" key="1">
    <citation type="journal article" date="2011" name="Proc. Natl. Acad. Sci. U.S.A.">
        <title>Obligate biotrophy features unraveled by the genomic analysis of rust fungi.</title>
        <authorList>
            <person name="Duplessis S."/>
            <person name="Cuomo C.A."/>
            <person name="Lin Y.-C."/>
            <person name="Aerts A."/>
            <person name="Tisserant E."/>
            <person name="Veneault-Fourrey C."/>
            <person name="Joly D.L."/>
            <person name="Hacquard S."/>
            <person name="Amselem J."/>
            <person name="Cantarel B.L."/>
            <person name="Chiu R."/>
            <person name="Coutinho P.M."/>
            <person name="Feau N."/>
            <person name="Field M."/>
            <person name="Frey P."/>
            <person name="Gelhaye E."/>
            <person name="Goldberg J."/>
            <person name="Grabherr M.G."/>
            <person name="Kodira C.D."/>
            <person name="Kohler A."/>
            <person name="Kuees U."/>
            <person name="Lindquist E.A."/>
            <person name="Lucas S.M."/>
            <person name="Mago R."/>
            <person name="Mauceli E."/>
            <person name="Morin E."/>
            <person name="Murat C."/>
            <person name="Pangilinan J.L."/>
            <person name="Park R."/>
            <person name="Pearson M."/>
            <person name="Quesneville H."/>
            <person name="Rouhier N."/>
            <person name="Sakthikumar S."/>
            <person name="Salamov A.A."/>
            <person name="Schmutz J."/>
            <person name="Selles B."/>
            <person name="Shapiro H."/>
            <person name="Tanguay P."/>
            <person name="Tuskan G.A."/>
            <person name="Henrissat B."/>
            <person name="Van de Peer Y."/>
            <person name="Rouze P."/>
            <person name="Ellis J.G."/>
            <person name="Dodds P.N."/>
            <person name="Schein J.E."/>
            <person name="Zhong S."/>
            <person name="Hamelin R.C."/>
            <person name="Grigoriev I.V."/>
            <person name="Szabo L.J."/>
            <person name="Martin F."/>
        </authorList>
    </citation>
    <scope>NUCLEOTIDE SEQUENCE [LARGE SCALE GENOMIC DNA]</scope>
    <source>
        <strain evidence="3">98AG31 / pathotype 3-4-7</strain>
    </source>
</reference>
<dbReference type="AlphaFoldDB" id="F4RWL5"/>
<keyword evidence="3" id="KW-1185">Reference proteome</keyword>
<dbReference type="InParanoid" id="F4RWL5"/>
<organism evidence="3">
    <name type="scientific">Melampsora larici-populina (strain 98AG31 / pathotype 3-4-7)</name>
    <name type="common">Poplar leaf rust fungus</name>
    <dbReference type="NCBI Taxonomy" id="747676"/>
    <lineage>
        <taxon>Eukaryota</taxon>
        <taxon>Fungi</taxon>
        <taxon>Dikarya</taxon>
        <taxon>Basidiomycota</taxon>
        <taxon>Pucciniomycotina</taxon>
        <taxon>Pucciniomycetes</taxon>
        <taxon>Pucciniales</taxon>
        <taxon>Melampsoraceae</taxon>
        <taxon>Melampsora</taxon>
    </lineage>
</organism>
<dbReference type="EMBL" id="GL883126">
    <property type="protein sequence ID" value="EGG03214.1"/>
    <property type="molecule type" value="Genomic_DNA"/>
</dbReference>
<dbReference type="KEGG" id="mlr:MELLADRAFT_109476"/>
<feature type="region of interest" description="Disordered" evidence="1">
    <location>
        <begin position="1"/>
        <end position="106"/>
    </location>
</feature>
<feature type="compositionally biased region" description="Low complexity" evidence="1">
    <location>
        <begin position="57"/>
        <end position="67"/>
    </location>
</feature>
<name>F4RWL5_MELLP</name>
<evidence type="ECO:0000313" key="3">
    <source>
        <dbReference type="Proteomes" id="UP000001072"/>
    </source>
</evidence>
<dbReference type="HOGENOM" id="CLU_2038577_0_0_1"/>
<protein>
    <submittedName>
        <fullName evidence="2">Uncharacterized protein</fullName>
    </submittedName>
</protein>
<gene>
    <name evidence="2" type="ORF">MELLADRAFT_109476</name>
</gene>